<dbReference type="Proteomes" id="UP000036908">
    <property type="component" value="Unassembled WGS sequence"/>
</dbReference>
<comment type="caution">
    <text evidence="1">The sequence shown here is derived from an EMBL/GenBank/DDBJ whole genome shotgun (WGS) entry which is preliminary data.</text>
</comment>
<evidence type="ECO:0000313" key="1">
    <source>
        <dbReference type="EMBL" id="KOF02273.1"/>
    </source>
</evidence>
<dbReference type="PATRIC" id="fig|1566026.4.peg.823"/>
<organism evidence="1 2">
    <name type="scientific">Roseivirga seohaensis subsp. aquiponti</name>
    <dbReference type="NCBI Taxonomy" id="1566026"/>
    <lineage>
        <taxon>Bacteria</taxon>
        <taxon>Pseudomonadati</taxon>
        <taxon>Bacteroidota</taxon>
        <taxon>Cytophagia</taxon>
        <taxon>Cytophagales</taxon>
        <taxon>Roseivirgaceae</taxon>
        <taxon>Roseivirga</taxon>
    </lineage>
</organism>
<proteinExistence type="predicted"/>
<reference evidence="2" key="1">
    <citation type="submission" date="2014-11" db="EMBL/GenBank/DDBJ databases">
        <title>Genome sequencing of Roseivirga sp. D-25.</title>
        <authorList>
            <person name="Selvaratnam C."/>
            <person name="Thevarajoo S."/>
            <person name="Goh K.M."/>
            <person name="Eee R."/>
            <person name="Chan K.-G."/>
            <person name="Chong C.S."/>
        </authorList>
    </citation>
    <scope>NUCLEOTIDE SEQUENCE [LARGE SCALE GENOMIC DNA]</scope>
    <source>
        <strain evidence="2">D-25</strain>
    </source>
</reference>
<dbReference type="AlphaFoldDB" id="A0A0L8AIL4"/>
<evidence type="ECO:0000313" key="2">
    <source>
        <dbReference type="Proteomes" id="UP000036908"/>
    </source>
</evidence>
<gene>
    <name evidence="1" type="ORF">OB69_12640</name>
</gene>
<dbReference type="EMBL" id="JSVA01000014">
    <property type="protein sequence ID" value="KOF02273.1"/>
    <property type="molecule type" value="Genomic_DNA"/>
</dbReference>
<sequence length="257" mass="29168">MISELSKELLSEVADQVNFPAIIEVISMTALNIGVEEFLKKNLSKREKTKLSHTVILAWDKYRKNIELGLAPSCKFDSLTKFGRTEMEEFQEGVMRKSLEEHRENKLLVYANLLGNVAFKDCEPGIANTLLSIAEKLTYEQIKLLAFIGRISSIADFNPISFESNSRNKPDSLTPKTKWIMMDYTVLRDLNLVGLGGDKNEGGSVSMSSLSSYLDVNLENLYLSFIGQRFFDVSDLIEIEIEELKEIQFFLSKESIQ</sequence>
<name>A0A0L8AIL4_9BACT</name>
<keyword evidence="2" id="KW-1185">Reference proteome</keyword>
<protein>
    <recommendedName>
        <fullName evidence="3">DUF4393 domain-containing protein</fullName>
    </recommendedName>
</protein>
<accession>A0A0L8AIL4</accession>
<evidence type="ECO:0008006" key="3">
    <source>
        <dbReference type="Google" id="ProtNLM"/>
    </source>
</evidence>
<dbReference type="RefSeq" id="WP_053224102.1">
    <property type="nucleotide sequence ID" value="NZ_JSVA01000014.1"/>
</dbReference>